<protein>
    <submittedName>
        <fullName evidence="1">MurR/RpiR family transcriptional regulator</fullName>
    </submittedName>
</protein>
<proteinExistence type="predicted"/>
<feature type="non-terminal residue" evidence="1">
    <location>
        <position position="1"/>
    </location>
</feature>
<reference evidence="1" key="2">
    <citation type="journal article" date="2021" name="PeerJ">
        <title>Extensive microbial diversity within the chicken gut microbiome revealed by metagenomics and culture.</title>
        <authorList>
            <person name="Gilroy R."/>
            <person name="Ravi A."/>
            <person name="Getino M."/>
            <person name="Pursley I."/>
            <person name="Horton D.L."/>
            <person name="Alikhan N.F."/>
            <person name="Baker D."/>
            <person name="Gharbi K."/>
            <person name="Hall N."/>
            <person name="Watson M."/>
            <person name="Adriaenssens E.M."/>
            <person name="Foster-Nyarko E."/>
            <person name="Jarju S."/>
            <person name="Secka A."/>
            <person name="Antonio M."/>
            <person name="Oren A."/>
            <person name="Chaudhuri R.R."/>
            <person name="La Ragione R."/>
            <person name="Hildebrand F."/>
            <person name="Pallen M.J."/>
        </authorList>
    </citation>
    <scope>NUCLEOTIDE SEQUENCE</scope>
    <source>
        <strain evidence="1">17213</strain>
    </source>
</reference>
<comment type="caution">
    <text evidence="1">The sequence shown here is derived from an EMBL/GenBank/DDBJ whole genome shotgun (WGS) entry which is preliminary data.</text>
</comment>
<dbReference type="EMBL" id="JADINH010000214">
    <property type="protein sequence ID" value="MBO8416824.1"/>
    <property type="molecule type" value="Genomic_DNA"/>
</dbReference>
<reference evidence="1" key="1">
    <citation type="submission" date="2020-10" db="EMBL/GenBank/DDBJ databases">
        <authorList>
            <person name="Gilroy R."/>
        </authorList>
    </citation>
    <scope>NUCLEOTIDE SEQUENCE</scope>
    <source>
        <strain evidence="1">17213</strain>
    </source>
</reference>
<sequence>TVLQGDSMSTIAAQLHICELIYVMLLQANYQKALKTKQRTVNALDMKL</sequence>
<gene>
    <name evidence="1" type="ORF">IAB19_10630</name>
</gene>
<dbReference type="Proteomes" id="UP000823631">
    <property type="component" value="Unassembled WGS sequence"/>
</dbReference>
<accession>A0A9D9DBS4</accession>
<name>A0A9D9DBS4_9GAMM</name>
<evidence type="ECO:0000313" key="1">
    <source>
        <dbReference type="EMBL" id="MBO8416824.1"/>
    </source>
</evidence>
<organism evidence="1 2">
    <name type="scientific">Candidatus Avisuccinivibrio stercorigallinarum</name>
    <dbReference type="NCBI Taxonomy" id="2840704"/>
    <lineage>
        <taxon>Bacteria</taxon>
        <taxon>Pseudomonadati</taxon>
        <taxon>Pseudomonadota</taxon>
        <taxon>Gammaproteobacteria</taxon>
        <taxon>Aeromonadales</taxon>
        <taxon>Succinivibrionaceae</taxon>
        <taxon>Succinivibrionaceae incertae sedis</taxon>
        <taxon>Candidatus Avisuccinivibrio</taxon>
    </lineage>
</organism>
<dbReference type="AlphaFoldDB" id="A0A9D9DBS4"/>
<evidence type="ECO:0000313" key="2">
    <source>
        <dbReference type="Proteomes" id="UP000823631"/>
    </source>
</evidence>